<comment type="caution">
    <text evidence="9">Lacks conserved residue(s) required for the propagation of feature annotation.</text>
</comment>
<comment type="cofactor">
    <cofactor evidence="1 9 10">
        <name>FMN</name>
        <dbReference type="ChEBI" id="CHEBI:58210"/>
    </cofactor>
</comment>
<feature type="binding site" evidence="9">
    <location>
        <position position="61"/>
    </location>
    <ligand>
        <name>FMN</name>
        <dbReference type="ChEBI" id="CHEBI:58210"/>
    </ligand>
</feature>
<feature type="active site" description="Proton donor" evidence="9">
    <location>
        <position position="91"/>
    </location>
</feature>
<sequence length="311" mass="34423">MEGVVDYLMRDVLTRIGGIDLCVTEFVRVSQNLLPDSVFYRLAPELLRGGTTPSGVPVIVQLLGSDPELMAANAARAAALGAPGIDLNFGCPAKTVNRNRGGAVLLDTPMDVHSIVAAVRRAVPADIPVTAKMRLGYSDKALALDNAQAIFEAGADGLAVHARTKVEGYRPPAYWEYIAQIREAIPIPVTANGEVWSWDDYQRCREVSGCRDVMIGRGLISRPDLARSIKRRLQGEPEAGIDWFEMQGLLLDYFDQIVADKVRGYVHGRLKQWLHQLKRHYPQAEQLFSQVKTLRDVEPIRQLLIEQRAAA</sequence>
<evidence type="ECO:0000256" key="10">
    <source>
        <dbReference type="PIRNR" id="PIRNR006621"/>
    </source>
</evidence>
<keyword evidence="13" id="KW-1185">Reference proteome</keyword>
<comment type="similarity">
    <text evidence="9">Belongs to the Dus family. DusC subfamily.</text>
</comment>
<feature type="site" description="Interacts with tRNA" evidence="9">
    <location>
        <position position="169"/>
    </location>
</feature>
<keyword evidence="7 9" id="KW-0694">RNA-binding</keyword>
<keyword evidence="8 9" id="KW-0560">Oxidoreductase</keyword>
<dbReference type="Gene3D" id="1.20.225.30">
    <property type="entry name" value="Dihydrouridine synthase, C-terminal recognition domain"/>
    <property type="match status" value="1"/>
</dbReference>
<keyword evidence="5 9" id="KW-0819">tRNA processing</keyword>
<feature type="site" description="Interacts with tRNA; defines subfamily-specific binding signature" evidence="9">
    <location>
        <position position="292"/>
    </location>
</feature>
<accession>A0ABY5HPT5</accession>
<keyword evidence="2 9" id="KW-0820">tRNA-binding</keyword>
<feature type="site" description="Interacts with tRNA" evidence="9">
    <location>
        <position position="88"/>
    </location>
</feature>
<evidence type="ECO:0000256" key="7">
    <source>
        <dbReference type="ARBA" id="ARBA00022884"/>
    </source>
</evidence>
<evidence type="ECO:0000256" key="2">
    <source>
        <dbReference type="ARBA" id="ARBA00022555"/>
    </source>
</evidence>
<dbReference type="PANTHER" id="PTHR11082:SF26">
    <property type="entry name" value="TRNA-DIHYDROURIDINE(16) SYNTHASE"/>
    <property type="match status" value="1"/>
</dbReference>
<evidence type="ECO:0000256" key="3">
    <source>
        <dbReference type="ARBA" id="ARBA00022630"/>
    </source>
</evidence>
<dbReference type="SUPFAM" id="SSF51395">
    <property type="entry name" value="FMN-linked oxidoreductases"/>
    <property type="match status" value="1"/>
</dbReference>
<feature type="site" description="Interacts with tRNA; defines subfamily-specific binding signature" evidence="9">
    <location>
        <position position="28"/>
    </location>
</feature>
<keyword evidence="3 9" id="KW-0285">Flavoprotein</keyword>
<feature type="binding site" evidence="9">
    <location>
        <begin position="216"/>
        <end position="217"/>
    </location>
    <ligand>
        <name>FMN</name>
        <dbReference type="ChEBI" id="CHEBI:58210"/>
    </ligand>
</feature>
<evidence type="ECO:0000256" key="9">
    <source>
        <dbReference type="HAMAP-Rule" id="MF_02043"/>
    </source>
</evidence>
<dbReference type="InterPro" id="IPR001269">
    <property type="entry name" value="DUS_fam"/>
</dbReference>
<evidence type="ECO:0000259" key="11">
    <source>
        <dbReference type="Pfam" id="PF01207"/>
    </source>
</evidence>
<keyword evidence="4 9" id="KW-0288">FMN</keyword>
<proteinExistence type="inferred from homology"/>
<dbReference type="InterPro" id="IPR013785">
    <property type="entry name" value="Aldolase_TIM"/>
</dbReference>
<dbReference type="EMBL" id="CP073347">
    <property type="protein sequence ID" value="UTW14335.1"/>
    <property type="molecule type" value="Genomic_DNA"/>
</dbReference>
<evidence type="ECO:0000313" key="12">
    <source>
        <dbReference type="EMBL" id="UTW14335.1"/>
    </source>
</evidence>
<feature type="site" description="Interacts with tRNA; defines subfamily-specific binding signature" evidence="9">
    <location>
        <position position="271"/>
    </location>
</feature>
<dbReference type="CDD" id="cd02801">
    <property type="entry name" value="DUS_like_FMN"/>
    <property type="match status" value="1"/>
</dbReference>
<dbReference type="InterPro" id="IPR035587">
    <property type="entry name" value="DUS-like_FMN-bd"/>
</dbReference>
<dbReference type="Proteomes" id="UP001058461">
    <property type="component" value="Chromosome"/>
</dbReference>
<comment type="catalytic activity">
    <reaction evidence="9">
        <text>5,6-dihydrouridine(16) in tRNA + NAD(+) = uridine(16) in tRNA + NADH + H(+)</text>
        <dbReference type="Rhea" id="RHEA:53380"/>
        <dbReference type="Rhea" id="RHEA-COMP:13543"/>
        <dbReference type="Rhea" id="RHEA-COMP:13544"/>
        <dbReference type="ChEBI" id="CHEBI:15378"/>
        <dbReference type="ChEBI" id="CHEBI:57540"/>
        <dbReference type="ChEBI" id="CHEBI:57945"/>
        <dbReference type="ChEBI" id="CHEBI:65315"/>
        <dbReference type="ChEBI" id="CHEBI:74443"/>
    </reaction>
</comment>
<comment type="function">
    <text evidence="9">Catalyzes the synthesis of 5,6-dihydrouridine (D), a modified base found in the D-loop of most tRNAs, via the reduction of the C5-C6 double bond in target uridines. Specifically modifies U16 in tRNAs.</text>
</comment>
<dbReference type="PROSITE" id="PS01136">
    <property type="entry name" value="UPF0034"/>
    <property type="match status" value="1"/>
</dbReference>
<comment type="similarity">
    <text evidence="10">Belongs to the dus family.</text>
</comment>
<feature type="binding site" evidence="9">
    <location>
        <begin position="192"/>
        <end position="194"/>
    </location>
    <ligand>
        <name>FMN</name>
        <dbReference type="ChEBI" id="CHEBI:58210"/>
    </ligand>
</feature>
<evidence type="ECO:0000256" key="5">
    <source>
        <dbReference type="ARBA" id="ARBA00022694"/>
    </source>
</evidence>
<gene>
    <name evidence="9" type="primary">dusC</name>
    <name evidence="12" type="ORF">KDW95_06255</name>
</gene>
<dbReference type="PANTHER" id="PTHR11082">
    <property type="entry name" value="TRNA-DIHYDROURIDINE SYNTHASE"/>
    <property type="match status" value="1"/>
</dbReference>
<dbReference type="InterPro" id="IPR042270">
    <property type="entry name" value="DusC_C"/>
</dbReference>
<evidence type="ECO:0000256" key="1">
    <source>
        <dbReference type="ARBA" id="ARBA00001917"/>
    </source>
</evidence>
<feature type="site" description="Interacts with tRNA; defines subfamily-specific binding signature" evidence="9">
    <location>
        <position position="269"/>
    </location>
</feature>
<evidence type="ECO:0000256" key="8">
    <source>
        <dbReference type="ARBA" id="ARBA00023002"/>
    </source>
</evidence>
<organism evidence="12 13">
    <name type="scientific">Marinobacterium rhizophilum</name>
    <dbReference type="NCBI Taxonomy" id="420402"/>
    <lineage>
        <taxon>Bacteria</taxon>
        <taxon>Pseudomonadati</taxon>
        <taxon>Pseudomonadota</taxon>
        <taxon>Gammaproteobacteria</taxon>
        <taxon>Oceanospirillales</taxon>
        <taxon>Oceanospirillaceae</taxon>
        <taxon>Marinobacterium</taxon>
    </lineage>
</organism>
<evidence type="ECO:0000256" key="6">
    <source>
        <dbReference type="ARBA" id="ARBA00022857"/>
    </source>
</evidence>
<dbReference type="PIRSF" id="PIRSF006621">
    <property type="entry name" value="Dus"/>
    <property type="match status" value="1"/>
</dbReference>
<dbReference type="InterPro" id="IPR032886">
    <property type="entry name" value="DusC"/>
</dbReference>
<keyword evidence="6 9" id="KW-0521">NADP</keyword>
<name>A0ABY5HPT5_9GAMM</name>
<dbReference type="InterPro" id="IPR018517">
    <property type="entry name" value="tRNA_hU_synthase_CS"/>
</dbReference>
<dbReference type="Pfam" id="PF01207">
    <property type="entry name" value="Dus"/>
    <property type="match status" value="1"/>
</dbReference>
<feature type="binding site" evidence="9">
    <location>
        <position position="132"/>
    </location>
    <ligand>
        <name>FMN</name>
        <dbReference type="ChEBI" id="CHEBI:58210"/>
    </ligand>
</feature>
<comment type="catalytic activity">
    <reaction evidence="9">
        <text>5,6-dihydrouridine(16) in tRNA + NADP(+) = uridine(16) in tRNA + NADPH + H(+)</text>
        <dbReference type="Rhea" id="RHEA:53376"/>
        <dbReference type="Rhea" id="RHEA-COMP:13543"/>
        <dbReference type="Rhea" id="RHEA-COMP:13544"/>
        <dbReference type="ChEBI" id="CHEBI:15378"/>
        <dbReference type="ChEBI" id="CHEBI:57783"/>
        <dbReference type="ChEBI" id="CHEBI:58349"/>
        <dbReference type="ChEBI" id="CHEBI:65315"/>
        <dbReference type="ChEBI" id="CHEBI:74443"/>
    </reaction>
</comment>
<dbReference type="Gene3D" id="3.20.20.70">
    <property type="entry name" value="Aldolase class I"/>
    <property type="match status" value="1"/>
</dbReference>
<evidence type="ECO:0000256" key="4">
    <source>
        <dbReference type="ARBA" id="ARBA00022643"/>
    </source>
</evidence>
<reference evidence="12" key="1">
    <citation type="submission" date="2021-04" db="EMBL/GenBank/DDBJ databases">
        <title>Oceanospirillales bacteria with DddD are important DMSP degraders in coastal seawater.</title>
        <authorList>
            <person name="Liu J."/>
        </authorList>
    </citation>
    <scope>NUCLEOTIDE SEQUENCE</scope>
    <source>
        <strain evidence="12">D13-1</strain>
    </source>
</reference>
<dbReference type="EC" id="1.3.1.-" evidence="9"/>
<protein>
    <recommendedName>
        <fullName evidence="9">tRNA-dihydrouridine(16) synthase</fullName>
        <ecNumber evidence="9">1.3.1.-</ecNumber>
    </recommendedName>
    <alternativeName>
        <fullName evidence="9">U16-specific dihydrouridine synthase</fullName>
        <shortName evidence="9">U16-specific Dus</shortName>
    </alternativeName>
    <alternativeName>
        <fullName evidence="9">tRNA-dihydrouridine synthase C</fullName>
    </alternativeName>
</protein>
<dbReference type="HAMAP" id="MF_02043">
    <property type="entry name" value="DusC_subfam"/>
    <property type="match status" value="1"/>
</dbReference>
<evidence type="ECO:0000313" key="13">
    <source>
        <dbReference type="Proteomes" id="UP001058461"/>
    </source>
</evidence>
<feature type="domain" description="DUS-like FMN-binding" evidence="11">
    <location>
        <begin position="1"/>
        <end position="277"/>
    </location>
</feature>